<proteinExistence type="predicted"/>
<gene>
    <name evidence="2" type="ORF">HJG60_010223</name>
</gene>
<protein>
    <submittedName>
        <fullName evidence="2">Uncharacterized protein</fullName>
    </submittedName>
</protein>
<accession>A0A834AXZ7</accession>
<evidence type="ECO:0000313" key="2">
    <source>
        <dbReference type="EMBL" id="KAF6119837.1"/>
    </source>
</evidence>
<dbReference type="EMBL" id="JABVXQ010000003">
    <property type="protein sequence ID" value="KAF6119837.1"/>
    <property type="molecule type" value="Genomic_DNA"/>
</dbReference>
<comment type="caution">
    <text evidence="2">The sequence shown here is derived from an EMBL/GenBank/DDBJ whole genome shotgun (WGS) entry which is preliminary data.</text>
</comment>
<organism evidence="2 3">
    <name type="scientific">Phyllostomus discolor</name>
    <name type="common">pale spear-nosed bat</name>
    <dbReference type="NCBI Taxonomy" id="89673"/>
    <lineage>
        <taxon>Eukaryota</taxon>
        <taxon>Metazoa</taxon>
        <taxon>Chordata</taxon>
        <taxon>Craniata</taxon>
        <taxon>Vertebrata</taxon>
        <taxon>Euteleostomi</taxon>
        <taxon>Mammalia</taxon>
        <taxon>Eutheria</taxon>
        <taxon>Laurasiatheria</taxon>
        <taxon>Chiroptera</taxon>
        <taxon>Yangochiroptera</taxon>
        <taxon>Phyllostomidae</taxon>
        <taxon>Phyllostominae</taxon>
        <taxon>Phyllostomus</taxon>
    </lineage>
</organism>
<name>A0A834AXZ7_9CHIR</name>
<sequence>MFKRFVGQLGAGEPRARQTRSRRVLRGGPEGRLPKRRLLTRRAAAGRRGSLLGGSGRRVRTGGLVILGKKVLRLPRRPAPQDMGQGAVGRGARAGPGVQRPVSAAQARGRGSCPGVRPLPSQPGVGFPGTLGRLQCSPVHSSSPAGVGGVNLNLPSKRPRGRVGVGVGGRISPSA</sequence>
<dbReference type="AlphaFoldDB" id="A0A834AXZ7"/>
<evidence type="ECO:0000256" key="1">
    <source>
        <dbReference type="SAM" id="MobiDB-lite"/>
    </source>
</evidence>
<feature type="region of interest" description="Disordered" evidence="1">
    <location>
        <begin position="1"/>
        <end position="32"/>
    </location>
</feature>
<evidence type="ECO:0000313" key="3">
    <source>
        <dbReference type="Proteomes" id="UP000664940"/>
    </source>
</evidence>
<reference evidence="2 3" key="1">
    <citation type="journal article" date="2020" name="Nature">
        <title>Six reference-quality genomes reveal evolution of bat adaptations.</title>
        <authorList>
            <person name="Jebb D."/>
            <person name="Huang Z."/>
            <person name="Pippel M."/>
            <person name="Hughes G.M."/>
            <person name="Lavrichenko K."/>
            <person name="Devanna P."/>
            <person name="Winkler S."/>
            <person name="Jermiin L.S."/>
            <person name="Skirmuntt E.C."/>
            <person name="Katzourakis A."/>
            <person name="Burkitt-Gray L."/>
            <person name="Ray D.A."/>
            <person name="Sullivan K.A.M."/>
            <person name="Roscito J.G."/>
            <person name="Kirilenko B.M."/>
            <person name="Davalos L.M."/>
            <person name="Corthals A.P."/>
            <person name="Power M.L."/>
            <person name="Jones G."/>
            <person name="Ransome R.D."/>
            <person name="Dechmann D.K.N."/>
            <person name="Locatelli A.G."/>
            <person name="Puechmaille S.J."/>
            <person name="Fedrigo O."/>
            <person name="Jarvis E.D."/>
            <person name="Hiller M."/>
            <person name="Vernes S.C."/>
            <person name="Myers E.W."/>
            <person name="Teeling E.C."/>
        </authorList>
    </citation>
    <scope>NUCLEOTIDE SEQUENCE [LARGE SCALE GENOMIC DNA]</scope>
    <source>
        <strain evidence="2">Bat1K_MPI-CBG_1</strain>
    </source>
</reference>
<feature type="region of interest" description="Disordered" evidence="1">
    <location>
        <begin position="76"/>
        <end position="175"/>
    </location>
</feature>
<dbReference type="Proteomes" id="UP000664940">
    <property type="component" value="Unassembled WGS sequence"/>
</dbReference>